<dbReference type="GO" id="GO:0005737">
    <property type="term" value="C:cytoplasm"/>
    <property type="evidence" value="ECO:0007669"/>
    <property type="project" value="UniProtKB-UniRule"/>
</dbReference>
<evidence type="ECO:0000259" key="9">
    <source>
        <dbReference type="Pfam" id="PF01379"/>
    </source>
</evidence>
<evidence type="ECO:0000256" key="7">
    <source>
        <dbReference type="HAMAP-Rule" id="MF_00260"/>
    </source>
</evidence>
<evidence type="ECO:0000256" key="4">
    <source>
        <dbReference type="ARBA" id="ARBA00022679"/>
    </source>
</evidence>
<evidence type="ECO:0000256" key="2">
    <source>
        <dbReference type="ARBA" id="ARBA00005638"/>
    </source>
</evidence>
<evidence type="ECO:0000256" key="1">
    <source>
        <dbReference type="ARBA" id="ARBA00002869"/>
    </source>
</evidence>
<dbReference type="PANTHER" id="PTHR11557:SF0">
    <property type="entry name" value="PORPHOBILINOGEN DEAMINASE"/>
    <property type="match status" value="1"/>
</dbReference>
<keyword evidence="4 7" id="KW-0808">Transferase</keyword>
<dbReference type="SUPFAM" id="SSF54782">
    <property type="entry name" value="Porphobilinogen deaminase (hydroxymethylbilane synthase), C-terminal domain"/>
    <property type="match status" value="1"/>
</dbReference>
<evidence type="ECO:0000256" key="5">
    <source>
        <dbReference type="ARBA" id="ARBA00023244"/>
    </source>
</evidence>
<sequence length="341" mass="34923">MSPALRLGTRGSRLALAQSRSVAEALTAASGLEVDLVEITTFGDTSDEPLATIGGTGVFVSALREALLAGEVDFAVHSLKDLPTGAAEGLTLAAVPPRADPRDVLCARDHLTLGELPPGSKIGTGSPRRAAQLRALGLDLEVVPVRGNVDTRLSKVADGILDGVVLAHAGLSRLGLLDAVTEVLDPIQVLPAPGQGALAVECRSTDTELIDKIAVLDDPMTRLAVTAERVVLARLEAGCSAPVGAYAVTAEGEDTQDEELSGTPEASRATSETAGSAVFMELYIRGAVVSDDGAVTIRKSVTGPVGEAEQLGRALAQEMLDDGAGTVVGAEMPAPKKENVS</sequence>
<comment type="cofactor">
    <cofactor evidence="7">
        <name>dipyrromethane</name>
        <dbReference type="ChEBI" id="CHEBI:60342"/>
    </cofactor>
    <text evidence="7">Binds 1 dipyrromethane group covalently.</text>
</comment>
<keyword evidence="12" id="KW-1185">Reference proteome</keyword>
<dbReference type="InterPro" id="IPR022418">
    <property type="entry name" value="Porphobilinogen_deaminase_C"/>
</dbReference>
<feature type="compositionally biased region" description="Acidic residues" evidence="8">
    <location>
        <begin position="251"/>
        <end position="260"/>
    </location>
</feature>
<dbReference type="SUPFAM" id="SSF53850">
    <property type="entry name" value="Periplasmic binding protein-like II"/>
    <property type="match status" value="1"/>
</dbReference>
<evidence type="ECO:0000256" key="8">
    <source>
        <dbReference type="SAM" id="MobiDB-lite"/>
    </source>
</evidence>
<evidence type="ECO:0000313" key="11">
    <source>
        <dbReference type="EMBL" id="NDL57717.1"/>
    </source>
</evidence>
<evidence type="ECO:0000256" key="6">
    <source>
        <dbReference type="ARBA" id="ARBA00048169"/>
    </source>
</evidence>
<keyword evidence="5 7" id="KW-0627">Porphyrin biosynthesis</keyword>
<comment type="miscellaneous">
    <text evidence="7">The porphobilinogen subunits are added to the dipyrromethane group.</text>
</comment>
<dbReference type="AlphaFoldDB" id="A0A7K3M3U9"/>
<dbReference type="HAMAP" id="MF_00260">
    <property type="entry name" value="Porphobil_deam"/>
    <property type="match status" value="1"/>
</dbReference>
<comment type="similarity">
    <text evidence="2 7">Belongs to the HMBS family.</text>
</comment>
<feature type="region of interest" description="Disordered" evidence="8">
    <location>
        <begin position="251"/>
        <end position="272"/>
    </location>
</feature>
<dbReference type="GO" id="GO:0006782">
    <property type="term" value="P:protoporphyrinogen IX biosynthetic process"/>
    <property type="evidence" value="ECO:0007669"/>
    <property type="project" value="UniProtKB-UniRule"/>
</dbReference>
<comment type="catalytic activity">
    <reaction evidence="6 7">
        <text>4 porphobilinogen + H2O = hydroxymethylbilane + 4 NH4(+)</text>
        <dbReference type="Rhea" id="RHEA:13185"/>
        <dbReference type="ChEBI" id="CHEBI:15377"/>
        <dbReference type="ChEBI" id="CHEBI:28938"/>
        <dbReference type="ChEBI" id="CHEBI:57845"/>
        <dbReference type="ChEBI" id="CHEBI:58126"/>
        <dbReference type="EC" id="2.5.1.61"/>
    </reaction>
</comment>
<reference evidence="11 12" key="1">
    <citation type="submission" date="2019-11" db="EMBL/GenBank/DDBJ databases">
        <authorList>
            <person name="Li X.-J."/>
            <person name="Feng X.-M."/>
        </authorList>
    </citation>
    <scope>NUCLEOTIDE SEQUENCE [LARGE SCALE GENOMIC DNA]</scope>
    <source>
        <strain evidence="11 12">XMNu-373</strain>
    </source>
</reference>
<evidence type="ECO:0000313" key="12">
    <source>
        <dbReference type="Proteomes" id="UP000460435"/>
    </source>
</evidence>
<name>A0A7K3M3U9_9ACTN</name>
<dbReference type="EMBL" id="WLZY01000003">
    <property type="protein sequence ID" value="NDL57717.1"/>
    <property type="molecule type" value="Genomic_DNA"/>
</dbReference>
<dbReference type="GO" id="GO:0004418">
    <property type="term" value="F:hydroxymethylbilane synthase activity"/>
    <property type="evidence" value="ECO:0007669"/>
    <property type="project" value="UniProtKB-UniRule"/>
</dbReference>
<organism evidence="11 12">
    <name type="scientific">Phytoactinopolyspora mesophila</name>
    <dbReference type="NCBI Taxonomy" id="2650750"/>
    <lineage>
        <taxon>Bacteria</taxon>
        <taxon>Bacillati</taxon>
        <taxon>Actinomycetota</taxon>
        <taxon>Actinomycetes</taxon>
        <taxon>Jiangellales</taxon>
        <taxon>Jiangellaceae</taxon>
        <taxon>Phytoactinopolyspora</taxon>
    </lineage>
</organism>
<dbReference type="NCBIfam" id="TIGR00212">
    <property type="entry name" value="hemC"/>
    <property type="match status" value="1"/>
</dbReference>
<dbReference type="PANTHER" id="PTHR11557">
    <property type="entry name" value="PORPHOBILINOGEN DEAMINASE"/>
    <property type="match status" value="1"/>
</dbReference>
<dbReference type="PIRSF" id="PIRSF001438">
    <property type="entry name" value="4pyrrol_synth_OHMeBilane_synth"/>
    <property type="match status" value="1"/>
</dbReference>
<dbReference type="PRINTS" id="PR00151">
    <property type="entry name" value="PORPHBDMNASE"/>
</dbReference>
<evidence type="ECO:0000259" key="10">
    <source>
        <dbReference type="Pfam" id="PF03900"/>
    </source>
</evidence>
<comment type="subunit">
    <text evidence="3 7">Monomer.</text>
</comment>
<gene>
    <name evidence="7 11" type="primary">hemC</name>
    <name evidence="11" type="ORF">F7O44_11590</name>
</gene>
<accession>A0A7K3M3U9</accession>
<protein>
    <recommendedName>
        <fullName evidence="7">Porphobilinogen deaminase</fullName>
        <shortName evidence="7">PBG</shortName>
        <ecNumber evidence="7">2.5.1.61</ecNumber>
    </recommendedName>
    <alternativeName>
        <fullName evidence="7">Hydroxymethylbilane synthase</fullName>
        <shortName evidence="7">HMBS</shortName>
    </alternativeName>
    <alternativeName>
        <fullName evidence="7">Pre-uroporphyrinogen synthase</fullName>
    </alternativeName>
</protein>
<dbReference type="InterPro" id="IPR022417">
    <property type="entry name" value="Porphobilin_deaminase_N"/>
</dbReference>
<proteinExistence type="inferred from homology"/>
<dbReference type="Proteomes" id="UP000460435">
    <property type="component" value="Unassembled WGS sequence"/>
</dbReference>
<feature type="domain" description="Porphobilinogen deaminase N-terminal" evidence="9">
    <location>
        <begin position="5"/>
        <end position="209"/>
    </location>
</feature>
<feature type="domain" description="Porphobilinogen deaminase C-terminal" evidence="10">
    <location>
        <begin position="223"/>
        <end position="320"/>
    </location>
</feature>
<dbReference type="InterPro" id="IPR022419">
    <property type="entry name" value="Porphobilin_deaminase_cofac_BS"/>
</dbReference>
<comment type="function">
    <text evidence="1 7">Tetrapolymerization of the monopyrrole PBG into the hydroxymethylbilane pre-uroporphyrinogen in several discrete steps.</text>
</comment>
<dbReference type="PROSITE" id="PS00533">
    <property type="entry name" value="PORPHOBILINOGEN_DEAM"/>
    <property type="match status" value="1"/>
</dbReference>
<dbReference type="Pfam" id="PF01379">
    <property type="entry name" value="Porphobil_deam"/>
    <property type="match status" value="1"/>
</dbReference>
<feature type="modified residue" description="S-(dipyrrolylmethanemethyl)cysteine" evidence="7">
    <location>
        <position position="239"/>
    </location>
</feature>
<dbReference type="EC" id="2.5.1.61" evidence="7"/>
<comment type="caution">
    <text evidence="11">The sequence shown here is derived from an EMBL/GenBank/DDBJ whole genome shotgun (WGS) entry which is preliminary data.</text>
</comment>
<dbReference type="FunFam" id="3.40.190.10:FF:000005">
    <property type="entry name" value="Porphobilinogen deaminase"/>
    <property type="match status" value="1"/>
</dbReference>
<dbReference type="RefSeq" id="WP_162450388.1">
    <property type="nucleotide sequence ID" value="NZ_WLZY01000003.1"/>
</dbReference>
<dbReference type="Gene3D" id="3.30.160.40">
    <property type="entry name" value="Porphobilinogen deaminase, C-terminal domain"/>
    <property type="match status" value="1"/>
</dbReference>
<dbReference type="Pfam" id="PF03900">
    <property type="entry name" value="Porphobil_deamC"/>
    <property type="match status" value="1"/>
</dbReference>
<dbReference type="InterPro" id="IPR036803">
    <property type="entry name" value="Porphobilinogen_deaminase_C_sf"/>
</dbReference>
<dbReference type="Gene3D" id="3.40.190.10">
    <property type="entry name" value="Periplasmic binding protein-like II"/>
    <property type="match status" value="2"/>
</dbReference>
<dbReference type="InterPro" id="IPR000860">
    <property type="entry name" value="HemC"/>
</dbReference>
<evidence type="ECO:0000256" key="3">
    <source>
        <dbReference type="ARBA" id="ARBA00011245"/>
    </source>
</evidence>